<dbReference type="Proteomes" id="UP000254869">
    <property type="component" value="Unassembled WGS sequence"/>
</dbReference>
<sequence>MGAGDDFGGSMEHLTVRTPRLEVEVRLYGATGGTPVLLVHGWPDGPAGWDGIAGKLAAQGFRVAVPALRGFDGTRFLDPAAPRRGRLTELADDLLALADALDWPRFHLAGHDWGARTAYRVAILAPERIDRLATLAAPWAPTVPEPIVSVRQAQMYWYQWLLNTPMGPRLLAADRHEFVRHIWREWSPTWQPGPDEIESALRASDNPDWIAVTLDYYRNRWDWGGPDEADPEVRATRITVPTLTIHGRADGCVAPAALDGMAERFPAGFEAELLDDVGHFPHREAPDAVAQALLRWFGRPQR</sequence>
<dbReference type="AlphaFoldDB" id="A0A370HWK5"/>
<comment type="caution">
    <text evidence="2">The sequence shown here is derived from an EMBL/GenBank/DDBJ whole genome shotgun (WGS) entry which is preliminary data.</text>
</comment>
<organism evidence="2 3">
    <name type="scientific">Nocardia pseudobrasiliensis</name>
    <dbReference type="NCBI Taxonomy" id="45979"/>
    <lineage>
        <taxon>Bacteria</taxon>
        <taxon>Bacillati</taxon>
        <taxon>Actinomycetota</taxon>
        <taxon>Actinomycetes</taxon>
        <taxon>Mycobacteriales</taxon>
        <taxon>Nocardiaceae</taxon>
        <taxon>Nocardia</taxon>
    </lineage>
</organism>
<feature type="domain" description="AB hydrolase-1" evidence="1">
    <location>
        <begin position="35"/>
        <end position="284"/>
    </location>
</feature>
<dbReference type="Pfam" id="PF00561">
    <property type="entry name" value="Abhydrolase_1"/>
    <property type="match status" value="1"/>
</dbReference>
<dbReference type="PRINTS" id="PR00412">
    <property type="entry name" value="EPOXHYDRLASE"/>
</dbReference>
<reference evidence="2 3" key="1">
    <citation type="submission" date="2018-07" db="EMBL/GenBank/DDBJ databases">
        <title>Genomic Encyclopedia of Type Strains, Phase IV (KMG-IV): sequencing the most valuable type-strain genomes for metagenomic binning, comparative biology and taxonomic classification.</title>
        <authorList>
            <person name="Goeker M."/>
        </authorList>
    </citation>
    <scope>NUCLEOTIDE SEQUENCE [LARGE SCALE GENOMIC DNA]</scope>
    <source>
        <strain evidence="2 3">DSM 44290</strain>
    </source>
</reference>
<dbReference type="GO" id="GO:0046464">
    <property type="term" value="P:acylglycerol catabolic process"/>
    <property type="evidence" value="ECO:0007669"/>
    <property type="project" value="TreeGrafter"/>
</dbReference>
<dbReference type="EMBL" id="QQBC01000012">
    <property type="protein sequence ID" value="RDI62868.1"/>
    <property type="molecule type" value="Genomic_DNA"/>
</dbReference>
<evidence type="ECO:0000313" key="2">
    <source>
        <dbReference type="EMBL" id="RDI62868.1"/>
    </source>
</evidence>
<gene>
    <name evidence="2" type="ORF">DFR76_112186</name>
</gene>
<dbReference type="InterPro" id="IPR029058">
    <property type="entry name" value="AB_hydrolase_fold"/>
</dbReference>
<dbReference type="PANTHER" id="PTHR43798:SF33">
    <property type="entry name" value="HYDROLASE, PUTATIVE (AFU_ORTHOLOGUE AFUA_2G14860)-RELATED"/>
    <property type="match status" value="1"/>
</dbReference>
<dbReference type="SUPFAM" id="SSF53474">
    <property type="entry name" value="alpha/beta-Hydrolases"/>
    <property type="match status" value="1"/>
</dbReference>
<proteinExistence type="predicted"/>
<name>A0A370HWK5_9NOCA</name>
<dbReference type="PANTHER" id="PTHR43798">
    <property type="entry name" value="MONOACYLGLYCEROL LIPASE"/>
    <property type="match status" value="1"/>
</dbReference>
<dbReference type="Gene3D" id="3.40.50.1820">
    <property type="entry name" value="alpha/beta hydrolase"/>
    <property type="match status" value="1"/>
</dbReference>
<protein>
    <submittedName>
        <fullName evidence="2">Pimeloyl-ACP methyl ester carboxylesterase</fullName>
    </submittedName>
</protein>
<accession>A0A370HWK5</accession>
<dbReference type="InterPro" id="IPR050266">
    <property type="entry name" value="AB_hydrolase_sf"/>
</dbReference>
<keyword evidence="3" id="KW-1185">Reference proteome</keyword>
<evidence type="ECO:0000313" key="3">
    <source>
        <dbReference type="Proteomes" id="UP000254869"/>
    </source>
</evidence>
<dbReference type="InterPro" id="IPR000639">
    <property type="entry name" value="Epox_hydrolase-like"/>
</dbReference>
<dbReference type="STRING" id="1210086.GCA_001613105_06307"/>
<dbReference type="GO" id="GO:0016020">
    <property type="term" value="C:membrane"/>
    <property type="evidence" value="ECO:0007669"/>
    <property type="project" value="TreeGrafter"/>
</dbReference>
<evidence type="ECO:0000259" key="1">
    <source>
        <dbReference type="Pfam" id="PF00561"/>
    </source>
</evidence>
<dbReference type="GO" id="GO:0047372">
    <property type="term" value="F:monoacylglycerol lipase activity"/>
    <property type="evidence" value="ECO:0007669"/>
    <property type="project" value="TreeGrafter"/>
</dbReference>
<dbReference type="InterPro" id="IPR000073">
    <property type="entry name" value="AB_hydrolase_1"/>
</dbReference>